<accession>A0A7W3TM06</accession>
<evidence type="ECO:0000313" key="1">
    <source>
        <dbReference type="EMBL" id="MBB1060800.1"/>
    </source>
</evidence>
<dbReference type="RefSeq" id="WP_182687092.1">
    <property type="nucleotide sequence ID" value="NZ_JACHTF010000009.1"/>
</dbReference>
<gene>
    <name evidence="1" type="ORF">H4F98_09460</name>
</gene>
<protein>
    <recommendedName>
        <fullName evidence="3">Glycosyltransferase</fullName>
    </recommendedName>
</protein>
<evidence type="ECO:0008006" key="3">
    <source>
        <dbReference type="Google" id="ProtNLM"/>
    </source>
</evidence>
<proteinExistence type="predicted"/>
<sequence>MTRILFVPVSGGAGSGEVQRCRLLADALVAARPGIELHFLLAAGSAPLPWPTTALTASPTRAVAEVVAAIAALRPALVVFDGNTRVAALDAARRVGARVVLLSSRPSAADRGFRWRRMARLDAHWLVGADLLARRHWRERLGRWRHPRVAVRRFATLFAPPAALPPLLQRLGLSTPYVVACHGGGRHRLGEREAAEVFGEAAAASARNGMATLAVATGAAAPAIRVDALPNAELMAVLGGASAALLAGGSLLVQALALGTPVVALPMQDEQAARVRWLADAGALQPADGADPEGLAGALLALAADADRCAGLRASSRQLGLDNGLPGAVAALLGLLGD</sequence>
<name>A0A7W3TM06_9GAMM</name>
<keyword evidence="2" id="KW-1185">Reference proteome</keyword>
<dbReference type="SUPFAM" id="SSF53756">
    <property type="entry name" value="UDP-Glycosyltransferase/glycogen phosphorylase"/>
    <property type="match status" value="1"/>
</dbReference>
<organism evidence="1 2">
    <name type="scientific">Marilutibacter spongiae</name>
    <dbReference type="NCBI Taxonomy" id="2025720"/>
    <lineage>
        <taxon>Bacteria</taxon>
        <taxon>Pseudomonadati</taxon>
        <taxon>Pseudomonadota</taxon>
        <taxon>Gammaproteobacteria</taxon>
        <taxon>Lysobacterales</taxon>
        <taxon>Lysobacteraceae</taxon>
        <taxon>Marilutibacter</taxon>
    </lineage>
</organism>
<dbReference type="Proteomes" id="UP000523196">
    <property type="component" value="Unassembled WGS sequence"/>
</dbReference>
<reference evidence="1 2" key="1">
    <citation type="submission" date="2020-08" db="EMBL/GenBank/DDBJ databases">
        <authorList>
            <person name="Xu S."/>
            <person name="Li A."/>
        </authorList>
    </citation>
    <scope>NUCLEOTIDE SEQUENCE [LARGE SCALE GENOMIC DNA]</scope>
    <source>
        <strain evidence="1 2">119BY6-57</strain>
    </source>
</reference>
<dbReference type="AlphaFoldDB" id="A0A7W3TM06"/>
<comment type="caution">
    <text evidence="1">The sequence shown here is derived from an EMBL/GenBank/DDBJ whole genome shotgun (WGS) entry which is preliminary data.</text>
</comment>
<dbReference type="Gene3D" id="3.40.50.2000">
    <property type="entry name" value="Glycogen Phosphorylase B"/>
    <property type="match status" value="1"/>
</dbReference>
<evidence type="ECO:0000313" key="2">
    <source>
        <dbReference type="Proteomes" id="UP000523196"/>
    </source>
</evidence>
<dbReference type="EMBL" id="JACHTF010000009">
    <property type="protein sequence ID" value="MBB1060800.1"/>
    <property type="molecule type" value="Genomic_DNA"/>
</dbReference>